<reference evidence="11" key="1">
    <citation type="journal article" date="2019" name="Int. J. Syst. Evol. Microbiol.">
        <title>The Global Catalogue of Microorganisms (GCM) 10K type strain sequencing project: providing services to taxonomists for standard genome sequencing and annotation.</title>
        <authorList>
            <consortium name="The Broad Institute Genomics Platform"/>
            <consortium name="The Broad Institute Genome Sequencing Center for Infectious Disease"/>
            <person name="Wu L."/>
            <person name="Ma J."/>
        </authorList>
    </citation>
    <scope>NUCLEOTIDE SEQUENCE [LARGE SCALE GENOMIC DNA]</scope>
    <source>
        <strain evidence="11">2902at01</strain>
    </source>
</reference>
<dbReference type="CDD" id="cd03228">
    <property type="entry name" value="ABCC_MRP_Like"/>
    <property type="match status" value="1"/>
</dbReference>
<feature type="domain" description="ABC transmembrane type-1" evidence="9">
    <location>
        <begin position="21"/>
        <end position="297"/>
    </location>
</feature>
<keyword evidence="6 7" id="KW-0472">Membrane</keyword>
<proteinExistence type="predicted"/>
<comment type="caution">
    <text evidence="10">The sequence shown here is derived from an EMBL/GenBank/DDBJ whole genome shotgun (WGS) entry which is preliminary data.</text>
</comment>
<dbReference type="PANTHER" id="PTHR24221">
    <property type="entry name" value="ATP-BINDING CASSETTE SUB-FAMILY B"/>
    <property type="match status" value="1"/>
</dbReference>
<dbReference type="PROSITE" id="PS00211">
    <property type="entry name" value="ABC_TRANSPORTER_1"/>
    <property type="match status" value="1"/>
</dbReference>
<evidence type="ECO:0000259" key="9">
    <source>
        <dbReference type="PROSITE" id="PS50929"/>
    </source>
</evidence>
<dbReference type="EMBL" id="JBHSBN010000016">
    <property type="protein sequence ID" value="MFC4108534.1"/>
    <property type="molecule type" value="Genomic_DNA"/>
</dbReference>
<dbReference type="RefSeq" id="WP_377548930.1">
    <property type="nucleotide sequence ID" value="NZ_JBHSBN010000016.1"/>
</dbReference>
<protein>
    <submittedName>
        <fullName evidence="10">ABC transporter ATP-binding protein</fullName>
    </submittedName>
</protein>
<dbReference type="InterPro" id="IPR039421">
    <property type="entry name" value="Type_1_exporter"/>
</dbReference>
<evidence type="ECO:0000313" key="11">
    <source>
        <dbReference type="Proteomes" id="UP001595868"/>
    </source>
</evidence>
<dbReference type="Gene3D" id="1.20.1560.10">
    <property type="entry name" value="ABC transporter type 1, transmembrane domain"/>
    <property type="match status" value="1"/>
</dbReference>
<evidence type="ECO:0000256" key="6">
    <source>
        <dbReference type="ARBA" id="ARBA00023136"/>
    </source>
</evidence>
<dbReference type="InterPro" id="IPR011527">
    <property type="entry name" value="ABC1_TM_dom"/>
</dbReference>
<evidence type="ECO:0000256" key="3">
    <source>
        <dbReference type="ARBA" id="ARBA00022741"/>
    </source>
</evidence>
<dbReference type="InterPro" id="IPR003439">
    <property type="entry name" value="ABC_transporter-like_ATP-bd"/>
</dbReference>
<dbReference type="InterPro" id="IPR036640">
    <property type="entry name" value="ABC1_TM_sf"/>
</dbReference>
<keyword evidence="5 7" id="KW-1133">Transmembrane helix</keyword>
<feature type="transmembrane region" description="Helical" evidence="7">
    <location>
        <begin position="130"/>
        <end position="148"/>
    </location>
</feature>
<keyword evidence="11" id="KW-1185">Reference proteome</keyword>
<feature type="transmembrane region" description="Helical" evidence="7">
    <location>
        <begin position="154"/>
        <end position="174"/>
    </location>
</feature>
<evidence type="ECO:0000256" key="2">
    <source>
        <dbReference type="ARBA" id="ARBA00022692"/>
    </source>
</evidence>
<feature type="transmembrane region" description="Helical" evidence="7">
    <location>
        <begin position="244"/>
        <end position="263"/>
    </location>
</feature>
<dbReference type="PANTHER" id="PTHR24221:SF654">
    <property type="entry name" value="ATP-BINDING CASSETTE SUB-FAMILY B MEMBER 6"/>
    <property type="match status" value="1"/>
</dbReference>
<dbReference type="GO" id="GO:0005524">
    <property type="term" value="F:ATP binding"/>
    <property type="evidence" value="ECO:0007669"/>
    <property type="project" value="UniProtKB-KW"/>
</dbReference>
<dbReference type="CDD" id="cd07346">
    <property type="entry name" value="ABC_6TM_exporters"/>
    <property type="match status" value="1"/>
</dbReference>
<keyword evidence="3" id="KW-0547">Nucleotide-binding</keyword>
<evidence type="ECO:0000256" key="1">
    <source>
        <dbReference type="ARBA" id="ARBA00004651"/>
    </source>
</evidence>
<keyword evidence="2 7" id="KW-0812">Transmembrane</keyword>
<dbReference type="InterPro" id="IPR017871">
    <property type="entry name" value="ABC_transporter-like_CS"/>
</dbReference>
<gene>
    <name evidence="10" type="ORF">ACFOX0_21685</name>
</gene>
<accession>A0ABV8KR37</accession>
<dbReference type="InterPro" id="IPR003593">
    <property type="entry name" value="AAA+_ATPase"/>
</dbReference>
<name>A0ABV8KR37_9ACTN</name>
<dbReference type="SUPFAM" id="SSF52540">
    <property type="entry name" value="P-loop containing nucleoside triphosphate hydrolases"/>
    <property type="match status" value="1"/>
</dbReference>
<sequence length="575" mass="59005">MTVGSDRLLRRAVRAGGGWTVLLGVTALLGAAAELLLPAALGRAVDAALDGSPGWWPAAACALVAVLAGTDTLGDLAAGTGTARATARLRHQLLRHVFALDPRTAGRHPVGDLVARLVGQAADAGQAGSTVVYGLVAVLPPVGSLVALTLIEPLLGITFVAGLVLLTVLMRAFVTDASAAMTGYQRTQGLIAGRLHEAVAGHRTVAAAGTVPAEIDRILVPLPLLRGHGRRSWQTLARAAGRNAAVAPLLSLAVVAVGGWSVAAGWLTPGQLVAAVQYAALGTGLGAVTATLNRLVRTRAGAGRIAEVLAQPTRTYGPARVPATGAGTLTFDAVTVRAPDGRTVLHRVDLHLPGGRALAVVGASGAGKSTFAAVAGRLRDPDEGEVRLDGVPLHRLSHDELRRSVGYGFERPVLVGDTVADVIDLGVPAGAADDPGRRLGRVRRSARAAAVDGFAERLPDGYRTALADAPMSGGEAQRLGLARALHGGRLLVLDDATSSVDTATEYRIARAVAEHGDGRTRVIVTHRATTAAAADLVAWLDDGRLRALASHARLWTDPAYRAVFQPAGEPAGRPG</sequence>
<dbReference type="PROSITE" id="PS50929">
    <property type="entry name" value="ABC_TM1F"/>
    <property type="match status" value="1"/>
</dbReference>
<organism evidence="10 11">
    <name type="scientific">Micromonospora zhanjiangensis</name>
    <dbReference type="NCBI Taxonomy" id="1522057"/>
    <lineage>
        <taxon>Bacteria</taxon>
        <taxon>Bacillati</taxon>
        <taxon>Actinomycetota</taxon>
        <taxon>Actinomycetes</taxon>
        <taxon>Micromonosporales</taxon>
        <taxon>Micromonosporaceae</taxon>
        <taxon>Micromonospora</taxon>
    </lineage>
</organism>
<dbReference type="SMART" id="SM00382">
    <property type="entry name" value="AAA"/>
    <property type="match status" value="1"/>
</dbReference>
<comment type="subcellular location">
    <subcellularLocation>
        <location evidence="1">Cell membrane</location>
        <topology evidence="1">Multi-pass membrane protein</topology>
    </subcellularLocation>
</comment>
<evidence type="ECO:0000256" key="7">
    <source>
        <dbReference type="SAM" id="Phobius"/>
    </source>
</evidence>
<evidence type="ECO:0000259" key="8">
    <source>
        <dbReference type="PROSITE" id="PS50893"/>
    </source>
</evidence>
<feature type="domain" description="ABC transporter" evidence="8">
    <location>
        <begin position="329"/>
        <end position="567"/>
    </location>
</feature>
<dbReference type="InterPro" id="IPR027417">
    <property type="entry name" value="P-loop_NTPase"/>
</dbReference>
<feature type="transmembrane region" description="Helical" evidence="7">
    <location>
        <begin position="21"/>
        <end position="42"/>
    </location>
</feature>
<feature type="transmembrane region" description="Helical" evidence="7">
    <location>
        <begin position="54"/>
        <end position="74"/>
    </location>
</feature>
<dbReference type="PROSITE" id="PS50893">
    <property type="entry name" value="ABC_TRANSPORTER_2"/>
    <property type="match status" value="1"/>
</dbReference>
<evidence type="ECO:0000256" key="5">
    <source>
        <dbReference type="ARBA" id="ARBA00022989"/>
    </source>
</evidence>
<dbReference type="SUPFAM" id="SSF90123">
    <property type="entry name" value="ABC transporter transmembrane region"/>
    <property type="match status" value="1"/>
</dbReference>
<evidence type="ECO:0000313" key="10">
    <source>
        <dbReference type="EMBL" id="MFC4108534.1"/>
    </source>
</evidence>
<dbReference type="Pfam" id="PF00005">
    <property type="entry name" value="ABC_tran"/>
    <property type="match status" value="1"/>
</dbReference>
<dbReference type="Pfam" id="PF00664">
    <property type="entry name" value="ABC_membrane"/>
    <property type="match status" value="1"/>
</dbReference>
<keyword evidence="4 10" id="KW-0067">ATP-binding</keyword>
<dbReference type="Proteomes" id="UP001595868">
    <property type="component" value="Unassembled WGS sequence"/>
</dbReference>
<dbReference type="Gene3D" id="3.40.50.300">
    <property type="entry name" value="P-loop containing nucleotide triphosphate hydrolases"/>
    <property type="match status" value="1"/>
</dbReference>
<evidence type="ECO:0000256" key="4">
    <source>
        <dbReference type="ARBA" id="ARBA00022840"/>
    </source>
</evidence>
<feature type="transmembrane region" description="Helical" evidence="7">
    <location>
        <begin position="275"/>
        <end position="296"/>
    </location>
</feature>